<reference evidence="2 3" key="1">
    <citation type="submission" date="2020-08" db="EMBL/GenBank/DDBJ databases">
        <title>Sequencing the genomes of 1000 actinobacteria strains.</title>
        <authorList>
            <person name="Klenk H.-P."/>
        </authorList>
    </citation>
    <scope>NUCLEOTIDE SEQUENCE [LARGE SCALE GENOMIC DNA]</scope>
    <source>
        <strain evidence="2 3">DSM 43768</strain>
    </source>
</reference>
<gene>
    <name evidence="2" type="ORF">HD593_002180</name>
</gene>
<sequence>MILVVGATAHFGRQTVETLAAEGHRVRALSREPGKAGLPAGVEVVRGDLTLEETLAPALSGVDAVFLVLPYGMDAAPLLRATRRAGVRRIVFLSSGAVVDGAGEQPDVIAAYHHGVEQAVKATGAEWTFLRLFFPAINSLSYAMQLGGSDVVRGAYAGATSAPIHEGDVAAVAARVLTGDAHAGKVYELTGPESMTQAEQVGVLGTVLGRPLRFEELDAGPVRAQLGRFMDPAFVNALFDLMEATVGKPAPVGSLVEELTGRPARTYAQWAADHRADFG</sequence>
<evidence type="ECO:0000259" key="1">
    <source>
        <dbReference type="Pfam" id="PF13460"/>
    </source>
</evidence>
<dbReference type="Gene3D" id="3.40.50.720">
    <property type="entry name" value="NAD(P)-binding Rossmann-like Domain"/>
    <property type="match status" value="1"/>
</dbReference>
<dbReference type="SUPFAM" id="SSF51735">
    <property type="entry name" value="NAD(P)-binding Rossmann-fold domains"/>
    <property type="match status" value="1"/>
</dbReference>
<accession>A0A7X0NPW5</accession>
<dbReference type="PANTHER" id="PTHR43162:SF1">
    <property type="entry name" value="PRESTALK A DIFFERENTIATION PROTEIN A"/>
    <property type="match status" value="1"/>
</dbReference>
<dbReference type="RefSeq" id="WP_185102035.1">
    <property type="nucleotide sequence ID" value="NZ_BAAAXY010000176.1"/>
</dbReference>
<evidence type="ECO:0000313" key="3">
    <source>
        <dbReference type="Proteomes" id="UP000565579"/>
    </source>
</evidence>
<comment type="caution">
    <text evidence="2">The sequence shown here is derived from an EMBL/GenBank/DDBJ whole genome shotgun (WGS) entry which is preliminary data.</text>
</comment>
<name>A0A7X0NPW5_9ACTN</name>
<dbReference type="InterPro" id="IPR051604">
    <property type="entry name" value="Ergot_Alk_Oxidoreductase"/>
</dbReference>
<protein>
    <submittedName>
        <fullName evidence="2">Uncharacterized protein YbjT (DUF2867 family)</fullName>
    </submittedName>
</protein>
<evidence type="ECO:0000313" key="2">
    <source>
        <dbReference type="EMBL" id="MBB6547385.1"/>
    </source>
</evidence>
<dbReference type="Proteomes" id="UP000565579">
    <property type="component" value="Unassembled WGS sequence"/>
</dbReference>
<proteinExistence type="predicted"/>
<dbReference type="PANTHER" id="PTHR43162">
    <property type="match status" value="1"/>
</dbReference>
<feature type="domain" description="NAD(P)-binding" evidence="1">
    <location>
        <begin position="6"/>
        <end position="178"/>
    </location>
</feature>
<dbReference type="Pfam" id="PF13460">
    <property type="entry name" value="NAD_binding_10"/>
    <property type="match status" value="1"/>
</dbReference>
<keyword evidence="3" id="KW-1185">Reference proteome</keyword>
<dbReference type="InterPro" id="IPR016040">
    <property type="entry name" value="NAD(P)-bd_dom"/>
</dbReference>
<dbReference type="AlphaFoldDB" id="A0A7X0NPW5"/>
<dbReference type="EMBL" id="JACHMI010000001">
    <property type="protein sequence ID" value="MBB6547385.1"/>
    <property type="molecule type" value="Genomic_DNA"/>
</dbReference>
<dbReference type="InterPro" id="IPR036291">
    <property type="entry name" value="NAD(P)-bd_dom_sf"/>
</dbReference>
<organism evidence="2 3">
    <name type="scientific">Nonomuraea rubra</name>
    <dbReference type="NCBI Taxonomy" id="46180"/>
    <lineage>
        <taxon>Bacteria</taxon>
        <taxon>Bacillati</taxon>
        <taxon>Actinomycetota</taxon>
        <taxon>Actinomycetes</taxon>
        <taxon>Streptosporangiales</taxon>
        <taxon>Streptosporangiaceae</taxon>
        <taxon>Nonomuraea</taxon>
    </lineage>
</organism>